<dbReference type="PANTHER" id="PTHR43833">
    <property type="entry name" value="POTASSIUM CHANNEL PROTEIN 2-RELATED-RELATED"/>
    <property type="match status" value="1"/>
</dbReference>
<evidence type="ECO:0000313" key="3">
    <source>
        <dbReference type="EMBL" id="NNG66825.1"/>
    </source>
</evidence>
<evidence type="ECO:0000313" key="5">
    <source>
        <dbReference type="Proteomes" id="UP000294886"/>
    </source>
</evidence>
<dbReference type="InterPro" id="IPR050721">
    <property type="entry name" value="Trk_Ktr_HKT_K-transport"/>
</dbReference>
<sequence length="217" mass="24283">MKQFVVIGLGSFGMSLAKTLYEMGNDVLVIDKDEELVQSMAGLVTHAVRADATDENVLKSLGVKNFDVAIVAIGKNMESSIMITMLVKEMGVKYVIAKAHNELHARVLYKVGADRVVMPEKDMGIRVARNIFSSNLLDLIEFSKDYSIAEILPIEEWFHKTLKEIRMRERYGLNVIAAKKMNDEIIVSPGPDYVVDEGDILAVCGKNIDIKKFEIKM</sequence>
<dbReference type="Gene3D" id="3.40.50.720">
    <property type="entry name" value="NAD(P)-binding Rossmann-like Domain"/>
    <property type="match status" value="1"/>
</dbReference>
<proteinExistence type="predicted"/>
<dbReference type="PROSITE" id="PS51202">
    <property type="entry name" value="RCK_C"/>
    <property type="match status" value="1"/>
</dbReference>
<dbReference type="Pfam" id="PF02080">
    <property type="entry name" value="TrkA_C"/>
    <property type="match status" value="1"/>
</dbReference>
<evidence type="ECO:0000313" key="4">
    <source>
        <dbReference type="EMBL" id="TCO68652.1"/>
    </source>
</evidence>
<dbReference type="InterPro" id="IPR006037">
    <property type="entry name" value="RCK_C"/>
</dbReference>
<dbReference type="PROSITE" id="PS51201">
    <property type="entry name" value="RCK_N"/>
    <property type="match status" value="1"/>
</dbReference>
<dbReference type="GO" id="GO:0006813">
    <property type="term" value="P:potassium ion transport"/>
    <property type="evidence" value="ECO:0007669"/>
    <property type="project" value="InterPro"/>
</dbReference>
<dbReference type="InterPro" id="IPR003148">
    <property type="entry name" value="RCK_N"/>
</dbReference>
<evidence type="ECO:0000259" key="2">
    <source>
        <dbReference type="PROSITE" id="PS51202"/>
    </source>
</evidence>
<dbReference type="InterPro" id="IPR036721">
    <property type="entry name" value="RCK_C_sf"/>
</dbReference>
<protein>
    <submittedName>
        <fullName evidence="4">Trk system potassium uptake protein TrkA</fullName>
    </submittedName>
    <submittedName>
        <fullName evidence="3">TrkA family potassium uptake protein</fullName>
    </submittedName>
</protein>
<dbReference type="SUPFAM" id="SSF51735">
    <property type="entry name" value="NAD(P)-binding Rossmann-fold domains"/>
    <property type="match status" value="1"/>
</dbReference>
<feature type="domain" description="RCK N-terminal" evidence="1">
    <location>
        <begin position="1"/>
        <end position="118"/>
    </location>
</feature>
<comment type="caution">
    <text evidence="4">The sequence shown here is derived from an EMBL/GenBank/DDBJ whole genome shotgun (WGS) entry which is preliminary data.</text>
</comment>
<evidence type="ECO:0000313" key="6">
    <source>
        <dbReference type="Proteomes" id="UP000529861"/>
    </source>
</evidence>
<dbReference type="Proteomes" id="UP000529861">
    <property type="component" value="Unassembled WGS sequence"/>
</dbReference>
<dbReference type="AlphaFoldDB" id="A0A4R2K961"/>
<dbReference type="GO" id="GO:0008324">
    <property type="term" value="F:monoatomic cation transmembrane transporter activity"/>
    <property type="evidence" value="ECO:0007669"/>
    <property type="project" value="InterPro"/>
</dbReference>
<gene>
    <name evidence="4" type="ORF">EV203_101122</name>
    <name evidence="3" type="ORF">HKI81_06145</name>
</gene>
<reference evidence="3 6" key="2">
    <citation type="submission" date="2020-04" db="EMBL/GenBank/DDBJ databases">
        <title>Draft genome sequence of Caldanaerobacter sunterraneus. strain 1523vc isolated from Griffin hot spring, Kamchatka, Russia.</title>
        <authorList>
            <person name="Toshchakov S.V."/>
            <person name="Podosokorskaya O.A."/>
            <person name="Kublanov I.V."/>
            <person name="Korzhenkov A."/>
            <person name="Patrushev M.V."/>
        </authorList>
    </citation>
    <scope>NUCLEOTIDE SEQUENCE [LARGE SCALE GENOMIC DNA]</scope>
    <source>
        <strain evidence="3 6">1523vc</strain>
    </source>
</reference>
<dbReference type="SUPFAM" id="SSF116726">
    <property type="entry name" value="TrkA C-terminal domain-like"/>
    <property type="match status" value="1"/>
</dbReference>
<dbReference type="Gene3D" id="3.30.70.1450">
    <property type="entry name" value="Regulator of K+ conductance, C-terminal domain"/>
    <property type="match status" value="1"/>
</dbReference>
<organism evidence="4 5">
    <name type="scientific">Caldanaerobacter subterraneus</name>
    <dbReference type="NCBI Taxonomy" id="911092"/>
    <lineage>
        <taxon>Bacteria</taxon>
        <taxon>Bacillati</taxon>
        <taxon>Bacillota</taxon>
        <taxon>Clostridia</taxon>
        <taxon>Thermoanaerobacterales</taxon>
        <taxon>Thermoanaerobacteraceae</taxon>
        <taxon>Caldanaerobacter</taxon>
    </lineage>
</organism>
<dbReference type="InterPro" id="IPR036291">
    <property type="entry name" value="NAD(P)-bd_dom_sf"/>
</dbReference>
<dbReference type="EMBL" id="SLWU01000001">
    <property type="protein sequence ID" value="TCO68652.1"/>
    <property type="molecule type" value="Genomic_DNA"/>
</dbReference>
<name>A0A4R2K961_9THEO</name>
<dbReference type="RefSeq" id="WP_132038851.1">
    <property type="nucleotide sequence ID" value="NZ_JABEQB010000014.1"/>
</dbReference>
<dbReference type="Pfam" id="PF02254">
    <property type="entry name" value="TrkA_N"/>
    <property type="match status" value="1"/>
</dbReference>
<evidence type="ECO:0000259" key="1">
    <source>
        <dbReference type="PROSITE" id="PS51201"/>
    </source>
</evidence>
<reference evidence="4 5" key="1">
    <citation type="submission" date="2019-03" db="EMBL/GenBank/DDBJ databases">
        <title>Genomic Encyclopedia of Type Strains, Phase IV (KMG-IV): sequencing the most valuable type-strain genomes for metagenomic binning, comparative biology and taxonomic classification.</title>
        <authorList>
            <person name="Goeker M."/>
        </authorList>
    </citation>
    <scope>NUCLEOTIDE SEQUENCE [LARGE SCALE GENOMIC DNA]</scope>
    <source>
        <strain evidence="4 5">DSM 13054</strain>
    </source>
</reference>
<dbReference type="PANTHER" id="PTHR43833:SF7">
    <property type="entry name" value="KTR SYSTEM POTASSIUM UPTAKE PROTEIN C"/>
    <property type="match status" value="1"/>
</dbReference>
<feature type="domain" description="RCK C-terminal" evidence="2">
    <location>
        <begin position="134"/>
        <end position="217"/>
    </location>
</feature>
<dbReference type="Proteomes" id="UP000294886">
    <property type="component" value="Unassembled WGS sequence"/>
</dbReference>
<dbReference type="EMBL" id="JABEQB010000014">
    <property type="protein sequence ID" value="NNG66825.1"/>
    <property type="molecule type" value="Genomic_DNA"/>
</dbReference>
<accession>A0A4R2K961</accession>